<feature type="signal peptide" evidence="1">
    <location>
        <begin position="1"/>
        <end position="24"/>
    </location>
</feature>
<evidence type="ECO:0000313" key="2">
    <source>
        <dbReference type="EMBL" id="OGI47137.1"/>
    </source>
</evidence>
<organism evidence="2 3">
    <name type="scientific">Candidatus Muproteobacteria bacterium RBG_16_65_34</name>
    <dbReference type="NCBI Taxonomy" id="1817760"/>
    <lineage>
        <taxon>Bacteria</taxon>
        <taxon>Pseudomonadati</taxon>
        <taxon>Pseudomonadota</taxon>
        <taxon>Candidatus Muproteobacteria</taxon>
    </lineage>
</organism>
<dbReference type="Pfam" id="PF06727">
    <property type="entry name" value="DUF1207"/>
    <property type="match status" value="1"/>
</dbReference>
<dbReference type="Proteomes" id="UP000178885">
    <property type="component" value="Unassembled WGS sequence"/>
</dbReference>
<dbReference type="EMBL" id="MFSU01000064">
    <property type="protein sequence ID" value="OGI47137.1"/>
    <property type="molecule type" value="Genomic_DNA"/>
</dbReference>
<dbReference type="AlphaFoldDB" id="A0A1F6TPS2"/>
<comment type="caution">
    <text evidence="2">The sequence shown here is derived from an EMBL/GenBank/DDBJ whole genome shotgun (WGS) entry which is preliminary data.</text>
</comment>
<name>A0A1F6TPS2_9PROT</name>
<gene>
    <name evidence="2" type="ORF">A2151_09490</name>
</gene>
<reference evidence="2 3" key="1">
    <citation type="journal article" date="2016" name="Nat. Commun.">
        <title>Thousands of microbial genomes shed light on interconnected biogeochemical processes in an aquifer system.</title>
        <authorList>
            <person name="Anantharaman K."/>
            <person name="Brown C.T."/>
            <person name="Hug L.A."/>
            <person name="Sharon I."/>
            <person name="Castelle C.J."/>
            <person name="Probst A.J."/>
            <person name="Thomas B.C."/>
            <person name="Singh A."/>
            <person name="Wilkins M.J."/>
            <person name="Karaoz U."/>
            <person name="Brodie E.L."/>
            <person name="Williams K.H."/>
            <person name="Hubbard S.S."/>
            <person name="Banfield J.F."/>
        </authorList>
    </citation>
    <scope>NUCLEOTIDE SEQUENCE [LARGE SCALE GENOMIC DNA]</scope>
</reference>
<sequence length="290" mass="32526">MRARCRRRLVPALVWLGLAPAVPAATGADGFLPMPTTDLFRPLLADPKEPRFVMSLLSVKSDLRETTIGAVGFGENFGILRRQGEAVDTGWQLNLAGAVFAQFDVNAPSSDLVNADYLIWLPLSWREGAWSTRVRVYHQSSHLGDEFLLRVHPDRINLSFESLEFIASYDIEGWRLYGGGEQLVRREPAELKRGMLHAGAEYRGGVPVWRIGELGAAHLVGGLDVKSWEQHGWSTSRSLKAGLEFRPVRDASGSARYWNLLFEYYDGPSPYGQFYTYDVRYWGLGIGLHL</sequence>
<evidence type="ECO:0008006" key="4">
    <source>
        <dbReference type="Google" id="ProtNLM"/>
    </source>
</evidence>
<dbReference type="InterPro" id="IPR009599">
    <property type="entry name" value="DUF1207"/>
</dbReference>
<accession>A0A1F6TPS2</accession>
<dbReference type="STRING" id="1817760.A2151_09490"/>
<feature type="chain" id="PRO_5009526776" description="DUF1207 domain-containing protein" evidence="1">
    <location>
        <begin position="25"/>
        <end position="290"/>
    </location>
</feature>
<evidence type="ECO:0000313" key="3">
    <source>
        <dbReference type="Proteomes" id="UP000178885"/>
    </source>
</evidence>
<proteinExistence type="predicted"/>
<evidence type="ECO:0000256" key="1">
    <source>
        <dbReference type="SAM" id="SignalP"/>
    </source>
</evidence>
<keyword evidence="1" id="KW-0732">Signal</keyword>
<protein>
    <recommendedName>
        <fullName evidence="4">DUF1207 domain-containing protein</fullName>
    </recommendedName>
</protein>